<accession>A0A6L8LM84</accession>
<sequence>MVIALSNRLRFVFAGRATGHQACRGIKRKAPPRRPPASPRCDREGQKAINPLAPECTRINRLAQKNTRVIANRVTLHCNPDAFLFCFEDET</sequence>
<reference evidence="2 3" key="1">
    <citation type="submission" date="2020-01" db="EMBL/GenBank/DDBJ databases">
        <authorList>
            <person name="Chen S."/>
        </authorList>
    </citation>
    <scope>NUCLEOTIDE SEQUENCE [LARGE SCALE GENOMIC DNA]</scope>
    <source>
        <strain evidence="2 3">GS-10</strain>
    </source>
</reference>
<feature type="region of interest" description="Disordered" evidence="1">
    <location>
        <begin position="25"/>
        <end position="45"/>
    </location>
</feature>
<dbReference type="Proteomes" id="UP000479043">
    <property type="component" value="Unassembled WGS sequence"/>
</dbReference>
<keyword evidence="3" id="KW-1185">Reference proteome</keyword>
<organism evidence="2 3">
    <name type="scientific">Thalassovita mangrovi</name>
    <dbReference type="NCBI Taxonomy" id="2692236"/>
    <lineage>
        <taxon>Bacteria</taxon>
        <taxon>Pseudomonadati</taxon>
        <taxon>Pseudomonadota</taxon>
        <taxon>Alphaproteobacteria</taxon>
        <taxon>Rhodobacterales</taxon>
        <taxon>Roseobacteraceae</taxon>
        <taxon>Thalassovita</taxon>
    </lineage>
</organism>
<gene>
    <name evidence="2" type="ORF">GR167_05665</name>
</gene>
<comment type="caution">
    <text evidence="2">The sequence shown here is derived from an EMBL/GenBank/DDBJ whole genome shotgun (WGS) entry which is preliminary data.</text>
</comment>
<proteinExistence type="predicted"/>
<evidence type="ECO:0000256" key="1">
    <source>
        <dbReference type="SAM" id="MobiDB-lite"/>
    </source>
</evidence>
<dbReference type="EMBL" id="WWEN01000002">
    <property type="protein sequence ID" value="MYM54782.1"/>
    <property type="molecule type" value="Genomic_DNA"/>
</dbReference>
<protein>
    <submittedName>
        <fullName evidence="2">Uncharacterized protein</fullName>
    </submittedName>
</protein>
<name>A0A6L8LM84_9RHOB</name>
<dbReference type="RefSeq" id="WP_160972454.1">
    <property type="nucleotide sequence ID" value="NZ_WWEN01000002.1"/>
</dbReference>
<evidence type="ECO:0000313" key="2">
    <source>
        <dbReference type="EMBL" id="MYM54782.1"/>
    </source>
</evidence>
<dbReference type="AlphaFoldDB" id="A0A6L8LM84"/>
<evidence type="ECO:0000313" key="3">
    <source>
        <dbReference type="Proteomes" id="UP000479043"/>
    </source>
</evidence>